<comment type="similarity">
    <text evidence="2 18">Belongs to the ERG4/ERG24 family.</text>
</comment>
<feature type="transmembrane region" description="Helical" evidence="18">
    <location>
        <begin position="255"/>
        <end position="278"/>
    </location>
</feature>
<evidence type="ECO:0000256" key="4">
    <source>
        <dbReference type="ARBA" id="ARBA00022692"/>
    </source>
</evidence>
<sequence>MSGRYSLRQTPKKTDHFGLVQTPGTRRPYRRKSQFPEDYDDESSSATDNPSQKPPSTQTLRRKKSMVEKATTNGFALDGSVDSNGSVKNGHALNGNGVKTNGSALESAIDNNGSVLNGHTSNGNGVTTNGFTKTKAEAIDGWVVGTDPKIDSSGHFDFGGSFGVTMMMIGFPSLMYYMWIGATFYEGKFPAPEPGQSYTDFFKHLGNLVYEEAYPSLYAWEIYWAFFIFEGACYCLLPGVYTYGKPLAHEGGKQLKYYCSAVWSFYTTIVLAGVLHYTGIFPLYTIIDEFGPLMSVAICSGYLVAIIAYFSALARGAQHRMTGYPLYDFFMGAELNPRLFGVLDFKMFFEVRLPWYILFGLTCGTAARQYEQFGYVSAEVCFLVMAHFFVCQCLLQGDMYYEKWGFMLIFWNLAGVPLSYCHCTLYLANHAPSTYHWSPYVMAPLFISYLFMYWIWDTTNSQKNRFRAQERGTLVERKTFPQLPWQTVKNPRTIKTKTGDSILVDGWYGYARKIHYTCDLYFALTWGLVTGFNSPFPWFYPVFFASMIVHRAYRDIQRCKVKYGESWDEYTKLVPYLFIP</sequence>
<evidence type="ECO:0000256" key="8">
    <source>
        <dbReference type="ARBA" id="ARBA00022989"/>
    </source>
</evidence>
<keyword evidence="7 18" id="KW-0752">Steroid biosynthesis</keyword>
<feature type="transmembrane region" description="Helical" evidence="18">
    <location>
        <begin position="376"/>
        <end position="395"/>
    </location>
</feature>
<keyword evidence="13 18" id="KW-1207">Sterol metabolism</keyword>
<feature type="transmembrane region" description="Helical" evidence="18">
    <location>
        <begin position="222"/>
        <end position="243"/>
    </location>
</feature>
<evidence type="ECO:0000256" key="14">
    <source>
        <dbReference type="ARBA" id="ARBA00023221"/>
    </source>
</evidence>
<evidence type="ECO:0000256" key="18">
    <source>
        <dbReference type="RuleBase" id="RU369120"/>
    </source>
</evidence>
<keyword evidence="21" id="KW-1185">Reference proteome</keyword>
<evidence type="ECO:0000256" key="16">
    <source>
        <dbReference type="ARBA" id="ARBA00038892"/>
    </source>
</evidence>
<dbReference type="Proteomes" id="UP000462212">
    <property type="component" value="Unassembled WGS sequence"/>
</dbReference>
<dbReference type="EC" id="1.3.1.71" evidence="16 18"/>
<evidence type="ECO:0000313" key="20">
    <source>
        <dbReference type="EMBL" id="TVY40798.1"/>
    </source>
</evidence>
<feature type="transmembrane region" description="Helical" evidence="18">
    <location>
        <begin position="290"/>
        <end position="312"/>
    </location>
</feature>
<evidence type="ECO:0000256" key="2">
    <source>
        <dbReference type="ARBA" id="ARBA00005402"/>
    </source>
</evidence>
<keyword evidence="10 18" id="KW-0756">Sterol biosynthesis</keyword>
<comment type="pathway">
    <text evidence="15 18">Steroid metabolism; ergosterol biosynthesis.</text>
</comment>
<feature type="transmembrane region" description="Helical" evidence="18">
    <location>
        <begin position="158"/>
        <end position="179"/>
    </location>
</feature>
<keyword evidence="12 18" id="KW-0472">Membrane</keyword>
<keyword evidence="9 18" id="KW-0560">Oxidoreductase</keyword>
<dbReference type="PROSITE" id="PS01017">
    <property type="entry name" value="STEROL_REDUCT_1"/>
    <property type="match status" value="1"/>
</dbReference>
<name>A0A8H8RU18_9HELO</name>
<evidence type="ECO:0000256" key="10">
    <source>
        <dbReference type="ARBA" id="ARBA00023011"/>
    </source>
</evidence>
<keyword evidence="11 18" id="KW-0443">Lipid metabolism</keyword>
<keyword evidence="6" id="KW-0521">NADP</keyword>
<evidence type="ECO:0000256" key="17">
    <source>
        <dbReference type="ARBA" id="ARBA00048918"/>
    </source>
</evidence>
<keyword evidence="8 18" id="KW-1133">Transmembrane helix</keyword>
<dbReference type="PANTHER" id="PTHR21257">
    <property type="entry name" value="DELTA(14)-STEROL REDUCTASE"/>
    <property type="match status" value="1"/>
</dbReference>
<comment type="catalytic activity">
    <reaction evidence="17">
        <text>ergosterol + NADP(+) = ergosta-5,7,22,24(28)-tetraen-3beta-ol + NADPH + H(+)</text>
        <dbReference type="Rhea" id="RHEA:18501"/>
        <dbReference type="ChEBI" id="CHEBI:15378"/>
        <dbReference type="ChEBI" id="CHEBI:16933"/>
        <dbReference type="ChEBI" id="CHEBI:18249"/>
        <dbReference type="ChEBI" id="CHEBI:57783"/>
        <dbReference type="ChEBI" id="CHEBI:58349"/>
        <dbReference type="EC" id="1.3.1.71"/>
    </reaction>
    <physiologicalReaction direction="right-to-left" evidence="17">
        <dbReference type="Rhea" id="RHEA:18503"/>
    </physiologicalReaction>
</comment>
<evidence type="ECO:0000256" key="12">
    <source>
        <dbReference type="ARBA" id="ARBA00023136"/>
    </source>
</evidence>
<evidence type="ECO:0000256" key="11">
    <source>
        <dbReference type="ARBA" id="ARBA00023098"/>
    </source>
</evidence>
<dbReference type="GO" id="GO:0006696">
    <property type="term" value="P:ergosterol biosynthetic process"/>
    <property type="evidence" value="ECO:0007669"/>
    <property type="project" value="TreeGrafter"/>
</dbReference>
<dbReference type="OrthoDB" id="5326588at2759"/>
<comment type="caution">
    <text evidence="20">The sequence shown here is derived from an EMBL/GenBank/DDBJ whole genome shotgun (WGS) entry which is preliminary data.</text>
</comment>
<dbReference type="InterPro" id="IPR001171">
    <property type="entry name" value="ERG24_DHCR-like"/>
</dbReference>
<feature type="transmembrane region" description="Helical" evidence="18">
    <location>
        <begin position="440"/>
        <end position="456"/>
    </location>
</feature>
<feature type="region of interest" description="Disordered" evidence="19">
    <location>
        <begin position="1"/>
        <end position="99"/>
    </location>
</feature>
<evidence type="ECO:0000256" key="9">
    <source>
        <dbReference type="ARBA" id="ARBA00023002"/>
    </source>
</evidence>
<keyword evidence="4 18" id="KW-0812">Transmembrane</keyword>
<evidence type="ECO:0000256" key="7">
    <source>
        <dbReference type="ARBA" id="ARBA00022955"/>
    </source>
</evidence>
<feature type="transmembrane region" description="Helical" evidence="18">
    <location>
        <begin position="407"/>
        <end position="428"/>
    </location>
</feature>
<accession>A0A8H8RU18</accession>
<dbReference type="PANTHER" id="PTHR21257:SF31">
    <property type="entry name" value="DELTA(24(24(1)))-STEROL REDUCTASE ERG4"/>
    <property type="match status" value="1"/>
</dbReference>
<evidence type="ECO:0000256" key="19">
    <source>
        <dbReference type="SAM" id="MobiDB-lite"/>
    </source>
</evidence>
<organism evidence="20 21">
    <name type="scientific">Lachnellula subtilissima</name>
    <dbReference type="NCBI Taxonomy" id="602034"/>
    <lineage>
        <taxon>Eukaryota</taxon>
        <taxon>Fungi</taxon>
        <taxon>Dikarya</taxon>
        <taxon>Ascomycota</taxon>
        <taxon>Pezizomycotina</taxon>
        <taxon>Leotiomycetes</taxon>
        <taxon>Helotiales</taxon>
        <taxon>Lachnaceae</taxon>
        <taxon>Lachnellula</taxon>
    </lineage>
</organism>
<keyword evidence="14 18" id="KW-0753">Steroid metabolism</keyword>
<proteinExistence type="inferred from homology"/>
<dbReference type="Gene3D" id="1.20.120.1630">
    <property type="match status" value="1"/>
</dbReference>
<keyword evidence="5" id="KW-0256">Endoplasmic reticulum</keyword>
<dbReference type="AlphaFoldDB" id="A0A8H8RU18"/>
<dbReference type="GO" id="GO:0005789">
    <property type="term" value="C:endoplasmic reticulum membrane"/>
    <property type="evidence" value="ECO:0007669"/>
    <property type="project" value="UniProtKB-SubCell"/>
</dbReference>
<keyword evidence="3 18" id="KW-0444">Lipid biosynthesis</keyword>
<dbReference type="EMBL" id="QGMJ01000164">
    <property type="protein sequence ID" value="TVY40798.1"/>
    <property type="molecule type" value="Genomic_DNA"/>
</dbReference>
<evidence type="ECO:0000256" key="5">
    <source>
        <dbReference type="ARBA" id="ARBA00022824"/>
    </source>
</evidence>
<dbReference type="Pfam" id="PF01222">
    <property type="entry name" value="ERG4_ERG24"/>
    <property type="match status" value="1"/>
</dbReference>
<evidence type="ECO:0000256" key="6">
    <source>
        <dbReference type="ARBA" id="ARBA00022857"/>
    </source>
</evidence>
<evidence type="ECO:0000313" key="21">
    <source>
        <dbReference type="Proteomes" id="UP000462212"/>
    </source>
</evidence>
<evidence type="ECO:0000256" key="15">
    <source>
        <dbReference type="ARBA" id="ARBA00029435"/>
    </source>
</evidence>
<comment type="subcellular location">
    <subcellularLocation>
        <location evidence="1">Endoplasmic reticulum membrane</location>
        <topology evidence="1">Multi-pass membrane protein</topology>
    </subcellularLocation>
</comment>
<dbReference type="InterPro" id="IPR018083">
    <property type="entry name" value="Sterol_reductase_CS"/>
</dbReference>
<protein>
    <recommendedName>
        <fullName evidence="16 18">Delta(24(24(1)))-sterol reductase</fullName>
        <ecNumber evidence="16 18">1.3.1.71</ecNumber>
    </recommendedName>
    <alternativeName>
        <fullName evidence="18">C-24(28) sterol reductase</fullName>
    </alternativeName>
    <alternativeName>
        <fullName evidence="18">Sterol Delta(24(28))-reductase</fullName>
    </alternativeName>
</protein>
<feature type="non-terminal residue" evidence="20">
    <location>
        <position position="1"/>
    </location>
</feature>
<gene>
    <name evidence="20" type="primary">sts1_1</name>
    <name evidence="20" type="ORF">LSUB1_G002382</name>
</gene>
<dbReference type="GO" id="GO:0000246">
    <property type="term" value="F:Delta24(24-1) sterol reductase activity"/>
    <property type="evidence" value="ECO:0007669"/>
    <property type="project" value="UniProtKB-EC"/>
</dbReference>
<feature type="compositionally biased region" description="Polar residues" evidence="19">
    <location>
        <begin position="44"/>
        <end position="59"/>
    </location>
</feature>
<evidence type="ECO:0000256" key="13">
    <source>
        <dbReference type="ARBA" id="ARBA00023166"/>
    </source>
</evidence>
<evidence type="ECO:0000256" key="1">
    <source>
        <dbReference type="ARBA" id="ARBA00004477"/>
    </source>
</evidence>
<evidence type="ECO:0000256" key="3">
    <source>
        <dbReference type="ARBA" id="ARBA00022516"/>
    </source>
</evidence>
<reference evidence="20 21" key="1">
    <citation type="submission" date="2018-05" db="EMBL/GenBank/DDBJ databases">
        <title>Genome sequencing and assembly of the regulated plant pathogen Lachnellula willkommii and related sister species for the development of diagnostic species identification markers.</title>
        <authorList>
            <person name="Giroux E."/>
            <person name="Bilodeau G."/>
        </authorList>
    </citation>
    <scope>NUCLEOTIDE SEQUENCE [LARGE SCALE GENOMIC DNA]</scope>
    <source>
        <strain evidence="20 21">CBS 197.66</strain>
    </source>
</reference>
<dbReference type="FunFam" id="1.20.120.1630:FF:000003">
    <property type="entry name" value="C-24(28) sterol reductase"/>
    <property type="match status" value="1"/>
</dbReference>
<dbReference type="PROSITE" id="PS01018">
    <property type="entry name" value="STEROL_REDUCT_2"/>
    <property type="match status" value="1"/>
</dbReference>